<evidence type="ECO:0000313" key="2">
    <source>
        <dbReference type="EMBL" id="MBB6545857.1"/>
    </source>
</evidence>
<name>A0A7X0NLW2_9ACTN</name>
<evidence type="ECO:0000259" key="1">
    <source>
        <dbReference type="Pfam" id="PF24728"/>
    </source>
</evidence>
<protein>
    <recommendedName>
        <fullName evidence="1">DUF7680 domain-containing protein</fullName>
    </recommendedName>
</protein>
<gene>
    <name evidence="2" type="ORF">HD593_000652</name>
</gene>
<evidence type="ECO:0000313" key="3">
    <source>
        <dbReference type="Proteomes" id="UP000565579"/>
    </source>
</evidence>
<dbReference type="RefSeq" id="WP_185100639.1">
    <property type="nucleotide sequence ID" value="NZ_BAAAXY010000106.1"/>
</dbReference>
<comment type="caution">
    <text evidence="2">The sequence shown here is derived from an EMBL/GenBank/DDBJ whole genome shotgun (WGS) entry which is preliminary data.</text>
</comment>
<feature type="domain" description="DUF7680" evidence="1">
    <location>
        <begin position="24"/>
        <end position="158"/>
    </location>
</feature>
<dbReference type="Pfam" id="PF24728">
    <property type="entry name" value="DUF7680"/>
    <property type="match status" value="1"/>
</dbReference>
<dbReference type="EMBL" id="JACHMI010000001">
    <property type="protein sequence ID" value="MBB6545857.1"/>
    <property type="molecule type" value="Genomic_DNA"/>
</dbReference>
<dbReference type="InterPro" id="IPR056097">
    <property type="entry name" value="DUF7680"/>
</dbReference>
<organism evidence="2 3">
    <name type="scientific">Nonomuraea rubra</name>
    <dbReference type="NCBI Taxonomy" id="46180"/>
    <lineage>
        <taxon>Bacteria</taxon>
        <taxon>Bacillati</taxon>
        <taxon>Actinomycetota</taxon>
        <taxon>Actinomycetes</taxon>
        <taxon>Streptosporangiales</taxon>
        <taxon>Streptosporangiaceae</taxon>
        <taxon>Nonomuraea</taxon>
    </lineage>
</organism>
<keyword evidence="3" id="KW-1185">Reference proteome</keyword>
<dbReference type="Proteomes" id="UP000565579">
    <property type="component" value="Unassembled WGS sequence"/>
</dbReference>
<sequence length="159" mass="17141">MTASQNVTTALSRRLAAVTGVRGFRLIVHPGRGETYGLTIEETYGEAGSVLATAVVALTPQQTGRIIDALIAAIRGSGHQPSVLTFTRKAPIRLTESYGVRLALILMATQPIAKHERVRALVAGINAMSTEETYYWYSKCIGIDANRARKALRTLLSGD</sequence>
<dbReference type="AlphaFoldDB" id="A0A7X0NLW2"/>
<accession>A0A7X0NLW2</accession>
<reference evidence="2 3" key="1">
    <citation type="submission" date="2020-08" db="EMBL/GenBank/DDBJ databases">
        <title>Sequencing the genomes of 1000 actinobacteria strains.</title>
        <authorList>
            <person name="Klenk H.-P."/>
        </authorList>
    </citation>
    <scope>NUCLEOTIDE SEQUENCE [LARGE SCALE GENOMIC DNA]</scope>
    <source>
        <strain evidence="2 3">DSM 43768</strain>
    </source>
</reference>
<proteinExistence type="predicted"/>